<keyword evidence="2" id="KW-1185">Reference proteome</keyword>
<dbReference type="HOGENOM" id="CLU_2807933_0_0_7"/>
<gene>
    <name evidence="1" type="ordered locus">MYSTI_01938</name>
</gene>
<sequence length="67" mass="7623">MEAPGIAWGGDRSPTGVARARLLTWQATRWTVDLDDGRVVDWPTDEPVHGTKEGAVEYARKRWRCDR</sequence>
<dbReference type="STRING" id="1278073.MYSTI_01938"/>
<evidence type="ECO:0000313" key="1">
    <source>
        <dbReference type="EMBL" id="AGC43269.1"/>
    </source>
</evidence>
<dbReference type="KEGG" id="msd:MYSTI_01938"/>
<organism evidence="1 2">
    <name type="scientific">Myxococcus stipitatus (strain DSM 14675 / JCM 12634 / Mx s8)</name>
    <dbReference type="NCBI Taxonomy" id="1278073"/>
    <lineage>
        <taxon>Bacteria</taxon>
        <taxon>Pseudomonadati</taxon>
        <taxon>Myxococcota</taxon>
        <taxon>Myxococcia</taxon>
        <taxon>Myxococcales</taxon>
        <taxon>Cystobacterineae</taxon>
        <taxon>Myxococcaceae</taxon>
        <taxon>Myxococcus</taxon>
    </lineage>
</organism>
<accession>L7U9X8</accession>
<reference evidence="1 2" key="1">
    <citation type="journal article" date="2013" name="Genome Announc.">
        <title>Complete genome sequence of Myxococcus stipitatus strain DSM 14675, a fruiting myxobacterium.</title>
        <authorList>
            <person name="Huntley S."/>
            <person name="Kneip S."/>
            <person name="Treuner-Lange A."/>
            <person name="Sogaard-Andersen L."/>
        </authorList>
    </citation>
    <scope>NUCLEOTIDE SEQUENCE [LARGE SCALE GENOMIC DNA]</scope>
    <source>
        <strain evidence="2">DSM 14675 / JCM 12634 / Mx s8</strain>
    </source>
</reference>
<dbReference type="EMBL" id="CP004025">
    <property type="protein sequence ID" value="AGC43269.1"/>
    <property type="molecule type" value="Genomic_DNA"/>
</dbReference>
<name>L7U9X8_MYXSD</name>
<protein>
    <submittedName>
        <fullName evidence="1">Uncharacterized protein</fullName>
    </submittedName>
</protein>
<evidence type="ECO:0000313" key="2">
    <source>
        <dbReference type="Proteomes" id="UP000011131"/>
    </source>
</evidence>
<dbReference type="AlphaFoldDB" id="L7U9X8"/>
<dbReference type="Proteomes" id="UP000011131">
    <property type="component" value="Chromosome"/>
</dbReference>
<proteinExistence type="predicted"/>